<evidence type="ECO:0000313" key="2">
    <source>
        <dbReference type="Proteomes" id="UP000533207"/>
    </source>
</evidence>
<accession>A0A7J9PF44</accession>
<gene>
    <name evidence="1" type="ORF">HNP90_000630</name>
</gene>
<name>A0A7J9PF44_METMI</name>
<reference evidence="1 2" key="1">
    <citation type="submission" date="2020-07" db="EMBL/GenBank/DDBJ databases">
        <title>Genomic Encyclopedia of Type Strains, Phase IV (KMG-V): Genome sequencing to study the core and pangenomes of soil and plant-associated prokaryotes.</title>
        <authorList>
            <person name="Whitman W."/>
        </authorList>
    </citation>
    <scope>NUCLEOTIDE SEQUENCE [LARGE SCALE GENOMIC DNA]</scope>
    <source>
        <strain evidence="1 2">C8</strain>
    </source>
</reference>
<organism evidence="1 2">
    <name type="scientific">Methanococcus maripaludis</name>
    <name type="common">Methanococcus deltae</name>
    <dbReference type="NCBI Taxonomy" id="39152"/>
    <lineage>
        <taxon>Archaea</taxon>
        <taxon>Methanobacteriati</taxon>
        <taxon>Methanobacteriota</taxon>
        <taxon>Methanomada group</taxon>
        <taxon>Methanococci</taxon>
        <taxon>Methanococcales</taxon>
        <taxon>Methanococcaceae</taxon>
        <taxon>Methanococcus</taxon>
    </lineage>
</organism>
<sequence>MINNFQRNILNYLYLMYKSGSPVCEFGNFITYFKECSQDKLIKNLKKLSKMNLIQIQGDLVEKQLDKVQVNYSIFIKITDYGITNIEYPKKSPWIEF</sequence>
<comment type="caution">
    <text evidence="1">The sequence shown here is derived from an EMBL/GenBank/DDBJ whole genome shotgun (WGS) entry which is preliminary data.</text>
</comment>
<proteinExistence type="predicted"/>
<evidence type="ECO:0000313" key="1">
    <source>
        <dbReference type="EMBL" id="MBA2861751.1"/>
    </source>
</evidence>
<protein>
    <submittedName>
        <fullName evidence="1">Uncharacterized protein</fullName>
    </submittedName>
</protein>
<dbReference type="RefSeq" id="WP_181486634.1">
    <property type="nucleotide sequence ID" value="NZ_JACDUL010000002.1"/>
</dbReference>
<dbReference type="AlphaFoldDB" id="A0A7J9PF44"/>
<dbReference type="Proteomes" id="UP000533207">
    <property type="component" value="Unassembled WGS sequence"/>
</dbReference>
<dbReference type="EMBL" id="JACDUL010000002">
    <property type="protein sequence ID" value="MBA2861751.1"/>
    <property type="molecule type" value="Genomic_DNA"/>
</dbReference>